<feature type="region of interest" description="Disordered" evidence="1">
    <location>
        <begin position="447"/>
        <end position="512"/>
    </location>
</feature>
<organism evidence="3 4">
    <name type="scientific">Pocillopora meandrina</name>
    <dbReference type="NCBI Taxonomy" id="46732"/>
    <lineage>
        <taxon>Eukaryota</taxon>
        <taxon>Metazoa</taxon>
        <taxon>Cnidaria</taxon>
        <taxon>Anthozoa</taxon>
        <taxon>Hexacorallia</taxon>
        <taxon>Scleractinia</taxon>
        <taxon>Astrocoeniina</taxon>
        <taxon>Pocilloporidae</taxon>
        <taxon>Pocillopora</taxon>
    </lineage>
</organism>
<evidence type="ECO:0000313" key="4">
    <source>
        <dbReference type="Proteomes" id="UP001159428"/>
    </source>
</evidence>
<gene>
    <name evidence="3" type="ORF">PMEA_00035340</name>
</gene>
<dbReference type="SUPFAM" id="SSF52087">
    <property type="entry name" value="CRAL/TRIO domain"/>
    <property type="match status" value="1"/>
</dbReference>
<feature type="region of interest" description="Disordered" evidence="1">
    <location>
        <begin position="655"/>
        <end position="713"/>
    </location>
</feature>
<dbReference type="InterPro" id="IPR036865">
    <property type="entry name" value="CRAL-TRIO_dom_sf"/>
</dbReference>
<feature type="compositionally biased region" description="Polar residues" evidence="1">
    <location>
        <begin position="151"/>
        <end position="171"/>
    </location>
</feature>
<feature type="compositionally biased region" description="Polar residues" evidence="1">
    <location>
        <begin position="447"/>
        <end position="465"/>
    </location>
</feature>
<proteinExistence type="predicted"/>
<dbReference type="Gene3D" id="3.40.525.10">
    <property type="entry name" value="CRAL-TRIO lipid binding domain"/>
    <property type="match status" value="1"/>
</dbReference>
<name>A0AAU9WBE8_9CNID</name>
<dbReference type="Pfam" id="PF13716">
    <property type="entry name" value="CRAL_TRIO_2"/>
    <property type="match status" value="1"/>
</dbReference>
<feature type="compositionally biased region" description="Basic and acidic residues" evidence="1">
    <location>
        <begin position="483"/>
        <end position="493"/>
    </location>
</feature>
<dbReference type="Pfam" id="PF12496">
    <property type="entry name" value="BNIP2"/>
    <property type="match status" value="1"/>
</dbReference>
<feature type="region of interest" description="Disordered" evidence="1">
    <location>
        <begin position="69"/>
        <end position="92"/>
    </location>
</feature>
<evidence type="ECO:0000256" key="1">
    <source>
        <dbReference type="SAM" id="MobiDB-lite"/>
    </source>
</evidence>
<keyword evidence="4" id="KW-1185">Reference proteome</keyword>
<dbReference type="EMBL" id="CALNXJ010000009">
    <property type="protein sequence ID" value="CAH3103913.1"/>
    <property type="molecule type" value="Genomic_DNA"/>
</dbReference>
<dbReference type="InterPro" id="IPR022181">
    <property type="entry name" value="Bcl2-/adenovirus-E1B"/>
</dbReference>
<dbReference type="CDD" id="cd00170">
    <property type="entry name" value="SEC14"/>
    <property type="match status" value="1"/>
</dbReference>
<sequence>MDCTEDSCHDKSLQPFSLEGSGLDNEREPICNQRTSTPTKNTSLLHSEVLVTTNGQVSNQEAVLSPVLNSGCQSNTQTHDQDQESFSQEQSFHSLREYSTQENSREESQSLYTSASSNINDTVIADSFSAEKENILHLPKKETLHQVTFSPENVSKTSAEDNSWATAQGSFQDDPDVEDVTMKQEPSYLSEESFDESVDHSFQENDIAKRSGDFMQDLNDSTHKEIAFAFMNDQNLQYEKNGAKEIAEGTNHAEDMDSPDLELLNEICEEATNMTIKEALIFSLNPGVRAGLREGRLSLNESEILALEQYCETFIDKLISELLDGQWSERINSEIHKQVLLDSKVLVAKKLSNLDLETLKLNCDRFVRSVITESLHDASFAIHTRDTESTEINGGEKMSSLDQNTIQELLPIFKQSTAIQDYIGFLSADIVKSALAKLSTSESIATNNDEKNGQLTLNNNSTSHIRTSEQEAGDSSECEEALFDEKAKTDLRKSQGKYTNSGDQGDKTRTDIAPIGIDDDYELHYEGEREELSDNEQIFSSSVGGALETSLEFDPDGGMWDEGEMFTNLNSLDAERKQKIMLKELSFDEHADVAGTEVLAPVFLAIAEENDDDSEFQGMRKKAQSIENLCTVINENDSQRQRSYSAPKKITYLFQTDIRTEEENSDNAEDSETEVEEQEYEGDESETENADEQDDDETRVEEGIPSKAQLEADSSDENRFRWHTVSIHGRDKVLDLKLLEPYMKVISHGGYFSDTKSTIVVIAACYLPEKTIKNYDFLMEQLFFYVISTLELLAIHEDYYLVYLNGGTRQQNMPSVTWMKRFYQYIEGGLKKMKEMFIVHPSFRLKAVITLAKPLINANFWRKLSFISTLSTLSSLVPVDYIYIPDEVMRVDPTYRQVHNK</sequence>
<feature type="domain" description="CRAL-TRIO" evidence="2">
    <location>
        <begin position="758"/>
        <end position="878"/>
    </location>
</feature>
<protein>
    <recommendedName>
        <fullName evidence="2">CRAL-TRIO domain-containing protein</fullName>
    </recommendedName>
</protein>
<dbReference type="Proteomes" id="UP001159428">
    <property type="component" value="Unassembled WGS sequence"/>
</dbReference>
<evidence type="ECO:0000259" key="2">
    <source>
        <dbReference type="Pfam" id="PF13716"/>
    </source>
</evidence>
<evidence type="ECO:0000313" key="3">
    <source>
        <dbReference type="EMBL" id="CAH3103913.1"/>
    </source>
</evidence>
<dbReference type="PANTHER" id="PTHR48411:SF1">
    <property type="entry name" value="OS01G0948300 PROTEIN"/>
    <property type="match status" value="1"/>
</dbReference>
<feature type="region of interest" description="Disordered" evidence="1">
    <location>
        <begin position="151"/>
        <end position="199"/>
    </location>
</feature>
<accession>A0AAU9WBE8</accession>
<dbReference type="AlphaFoldDB" id="A0AAU9WBE8"/>
<feature type="compositionally biased region" description="Basic and acidic residues" evidence="1">
    <location>
        <begin position="1"/>
        <end position="12"/>
    </location>
</feature>
<feature type="region of interest" description="Disordered" evidence="1">
    <location>
        <begin position="1"/>
        <end position="39"/>
    </location>
</feature>
<feature type="compositionally biased region" description="Acidic residues" evidence="1">
    <location>
        <begin position="471"/>
        <end position="482"/>
    </location>
</feature>
<feature type="compositionally biased region" description="Polar residues" evidence="1">
    <location>
        <begin position="69"/>
        <end position="78"/>
    </location>
</feature>
<reference evidence="3 4" key="1">
    <citation type="submission" date="2022-05" db="EMBL/GenBank/DDBJ databases">
        <authorList>
            <consortium name="Genoscope - CEA"/>
            <person name="William W."/>
        </authorList>
    </citation>
    <scope>NUCLEOTIDE SEQUENCE [LARGE SCALE GENOMIC DNA]</scope>
</reference>
<feature type="compositionally biased region" description="Acidic residues" evidence="1">
    <location>
        <begin position="663"/>
        <end position="699"/>
    </location>
</feature>
<dbReference type="InterPro" id="IPR001251">
    <property type="entry name" value="CRAL-TRIO_dom"/>
</dbReference>
<dbReference type="PANTHER" id="PTHR48411">
    <property type="entry name" value="OS01G0948300 PROTEIN"/>
    <property type="match status" value="1"/>
</dbReference>
<comment type="caution">
    <text evidence="3">The sequence shown here is derived from an EMBL/GenBank/DDBJ whole genome shotgun (WGS) entry which is preliminary data.</text>
</comment>